<dbReference type="Pfam" id="PF02739">
    <property type="entry name" value="5_3_exonuc_N"/>
    <property type="match status" value="1"/>
</dbReference>
<dbReference type="SMART" id="SM00279">
    <property type="entry name" value="HhH2"/>
    <property type="match status" value="1"/>
</dbReference>
<dbReference type="InterPro" id="IPR029060">
    <property type="entry name" value="PIN-like_dom_sf"/>
</dbReference>
<dbReference type="GO" id="GO:0008408">
    <property type="term" value="F:3'-5' exonuclease activity"/>
    <property type="evidence" value="ECO:0007669"/>
    <property type="project" value="UniProtKB-UniRule"/>
</dbReference>
<dbReference type="Gene3D" id="1.20.1060.10">
    <property type="entry name" value="Taq DNA Polymerase, Chain T, domain 4"/>
    <property type="match status" value="1"/>
</dbReference>
<dbReference type="SMART" id="SM00482">
    <property type="entry name" value="POLAc"/>
    <property type="match status" value="1"/>
</dbReference>
<evidence type="ECO:0000256" key="12">
    <source>
        <dbReference type="ARBA" id="ARBA00023125"/>
    </source>
</evidence>
<name>A0A7T5R339_9BACT</name>
<keyword evidence="11 16" id="KW-0239">DNA-directed DNA polymerase</keyword>
<evidence type="ECO:0000256" key="10">
    <source>
        <dbReference type="ARBA" id="ARBA00022839"/>
    </source>
</evidence>
<dbReference type="PANTHER" id="PTHR10133:SF27">
    <property type="entry name" value="DNA POLYMERASE NU"/>
    <property type="match status" value="1"/>
</dbReference>
<dbReference type="SMART" id="SM00475">
    <property type="entry name" value="53EXOc"/>
    <property type="match status" value="1"/>
</dbReference>
<dbReference type="GO" id="GO:0008409">
    <property type="term" value="F:5'-3' exonuclease activity"/>
    <property type="evidence" value="ECO:0007669"/>
    <property type="project" value="UniProtKB-UniRule"/>
</dbReference>
<dbReference type="InterPro" id="IPR002562">
    <property type="entry name" value="3'-5'_exonuclease_dom"/>
</dbReference>
<evidence type="ECO:0000259" key="20">
    <source>
        <dbReference type="SMART" id="SM00482"/>
    </source>
</evidence>
<keyword evidence="4 16" id="KW-0808">Transferase</keyword>
<dbReference type="GO" id="GO:0003887">
    <property type="term" value="F:DNA-directed DNA polymerase activity"/>
    <property type="evidence" value="ECO:0007669"/>
    <property type="project" value="UniProtKB-UniRule"/>
</dbReference>
<evidence type="ECO:0000256" key="14">
    <source>
        <dbReference type="ARBA" id="ARBA00049244"/>
    </source>
</evidence>
<dbReference type="Gene3D" id="3.30.70.370">
    <property type="match status" value="1"/>
</dbReference>
<dbReference type="GO" id="GO:0006261">
    <property type="term" value="P:DNA-templated DNA replication"/>
    <property type="evidence" value="ECO:0007669"/>
    <property type="project" value="UniProtKB-UniRule"/>
</dbReference>
<evidence type="ECO:0000256" key="11">
    <source>
        <dbReference type="ARBA" id="ARBA00022932"/>
    </source>
</evidence>
<dbReference type="Pfam" id="PF01612">
    <property type="entry name" value="DNA_pol_A_exo1"/>
    <property type="match status" value="1"/>
</dbReference>
<keyword evidence="12 16" id="KW-0238">DNA-binding</keyword>
<organism evidence="21 22">
    <name type="scientific">Micavibrio aeruginosavorus</name>
    <dbReference type="NCBI Taxonomy" id="349221"/>
    <lineage>
        <taxon>Bacteria</taxon>
        <taxon>Pseudomonadati</taxon>
        <taxon>Bdellovibrionota</taxon>
        <taxon>Bdellovibrionia</taxon>
        <taxon>Bdellovibrionales</taxon>
        <taxon>Pseudobdellovibrionaceae</taxon>
        <taxon>Micavibrio</taxon>
    </lineage>
</organism>
<dbReference type="FunFam" id="1.20.1060.10:FF:000001">
    <property type="entry name" value="DNA polymerase I"/>
    <property type="match status" value="1"/>
</dbReference>
<dbReference type="NCBIfam" id="TIGR00593">
    <property type="entry name" value="pola"/>
    <property type="match status" value="1"/>
</dbReference>
<evidence type="ECO:0000256" key="13">
    <source>
        <dbReference type="ARBA" id="ARBA00023204"/>
    </source>
</evidence>
<dbReference type="CDD" id="cd06139">
    <property type="entry name" value="DNA_polA_I_Ecoli_like_exo"/>
    <property type="match status" value="1"/>
</dbReference>
<feature type="domain" description="5'-3' exonuclease" evidence="18">
    <location>
        <begin position="13"/>
        <end position="269"/>
    </location>
</feature>
<keyword evidence="6 16" id="KW-0235">DNA replication</keyword>
<evidence type="ECO:0000259" key="17">
    <source>
        <dbReference type="SMART" id="SM00474"/>
    </source>
</evidence>
<dbReference type="PRINTS" id="PR00868">
    <property type="entry name" value="DNAPOLI"/>
</dbReference>
<dbReference type="InterPro" id="IPR002421">
    <property type="entry name" value="5-3_exonuclease"/>
</dbReference>
<dbReference type="EC" id="2.7.7.7" evidence="2 15"/>
<dbReference type="InterPro" id="IPR019760">
    <property type="entry name" value="DNA-dir_DNA_pol_A_CS"/>
</dbReference>
<dbReference type="FunFam" id="1.10.150.20:FF:000002">
    <property type="entry name" value="DNA polymerase I"/>
    <property type="match status" value="1"/>
</dbReference>
<dbReference type="CDD" id="cd08637">
    <property type="entry name" value="DNA_pol_A_pol_I_C"/>
    <property type="match status" value="1"/>
</dbReference>
<dbReference type="NCBIfam" id="NF004397">
    <property type="entry name" value="PRK05755.1"/>
    <property type="match status" value="1"/>
</dbReference>
<dbReference type="Proteomes" id="UP000595362">
    <property type="component" value="Chromosome"/>
</dbReference>
<sequence>MNQPQASPLPTDDEIFLVDGSGYIFRAYYAVPQNLTNPQGVPVGAVLGFCNMMVKLLKDLHAPYIAVVFDAARKNFRYDIYPEYKANRDETPPDLIPQFGLIREATKAFGIPALEMEGFEADDLIATYAREALAQGKKVTIVGSDKDLMQLVREGVRMYEPIKGRYLTLDDVQDKFGVTPDKVTDVQALVGDSSDNVPGVPGIGIKTAAQLINEYGSLENLLAKAHDIKQPKRRDALVENTALARISKQLVTLRDDVPLPLPIEGLHAHDPNTPALTSFLATQGFRSILSRLGQNPATQPGPTAIKPATIAPYEGAAIIAPAQNQNEFPPASANRYELIQDAESLKAVIARAYETGLLAVDTETTGLTPAKAGLVGICLSCELGRGYYIPLAHRTPPQDLLGGPAQELKQIDTKQAIDLLRPILEDPRVTKIGHNMKYDWQMLAQQGIRMTPVDDTMLMSYVLDGSNHGHGMDELAELLCGHKNIAYEDVTGKGKNQITFDLVPLEQARDYAAEDAEITLRLYHLLKPRLAQEQCTRVYEDIERPIIPVIADMELAGIKVDTQVLKELSLEFGRKLTSLEQEIYKLAGHEFNIASPKQMGAVLFEEMALPGGNKTKGGDWSTAADVLEDLETQGHEIVAKILAWRQLSKLKSTYTDTLQEQINPATGRVHTSFHMTGTNTGRLSSSDPNLQNIPIRTEEGRRIRKAFIAEKGHKLLSVDYSQVELRLAAELADVKALKQAFRDHIDIHALTASQVFGVPLDQVTPDLRRSAKAVNFGIIYGISGWGLAKQLNVSPQEASQFIQKYLKNFQEIQYYMESRKEEARACNYVKTLYGRKCMVGNIHSKNPAQRNFAERQAINAPLQGTAADIMKIAMARMPAAIKEAGLRAKILLQVHDELLLEVPDEELQATADVVRYVMEGVADIGVPLDAEAGWADNWAEAH</sequence>
<comment type="similarity">
    <text evidence="1 16">Belongs to the DNA polymerase type-A family.</text>
</comment>
<dbReference type="InterPro" id="IPR020046">
    <property type="entry name" value="5-3_exonucl_a-hlix_arch_N"/>
</dbReference>
<evidence type="ECO:0000256" key="1">
    <source>
        <dbReference type="ARBA" id="ARBA00007705"/>
    </source>
</evidence>
<protein>
    <recommendedName>
        <fullName evidence="3 15">DNA polymerase I</fullName>
        <ecNumber evidence="2 15">2.7.7.7</ecNumber>
    </recommendedName>
</protein>
<dbReference type="CDD" id="cd09898">
    <property type="entry name" value="H3TH_53EXO"/>
    <property type="match status" value="1"/>
</dbReference>
<keyword evidence="13 16" id="KW-0234">DNA repair</keyword>
<dbReference type="GO" id="GO:0003677">
    <property type="term" value="F:DNA binding"/>
    <property type="evidence" value="ECO:0007669"/>
    <property type="project" value="UniProtKB-UniRule"/>
</dbReference>
<accession>A0A7T5R339</accession>
<dbReference type="Gene3D" id="3.40.50.1010">
    <property type="entry name" value="5'-nuclease"/>
    <property type="match status" value="1"/>
</dbReference>
<dbReference type="Pfam" id="PF01367">
    <property type="entry name" value="5_3_exonuc"/>
    <property type="match status" value="1"/>
</dbReference>
<dbReference type="InterPro" id="IPR001098">
    <property type="entry name" value="DNA-dir_DNA_pol_A_palm_dom"/>
</dbReference>
<dbReference type="InterPro" id="IPR020045">
    <property type="entry name" value="DNA_polI_H3TH"/>
</dbReference>
<dbReference type="SMART" id="SM00474">
    <property type="entry name" value="35EXOc"/>
    <property type="match status" value="1"/>
</dbReference>
<keyword evidence="5 16" id="KW-0548">Nucleotidyltransferase</keyword>
<feature type="domain" description="Exonuclease" evidence="19">
    <location>
        <begin position="356"/>
        <end position="532"/>
    </location>
</feature>
<dbReference type="AlphaFoldDB" id="A0A7T5R339"/>
<dbReference type="PANTHER" id="PTHR10133">
    <property type="entry name" value="DNA POLYMERASE I"/>
    <property type="match status" value="1"/>
</dbReference>
<feature type="domain" description="DNA-directed DNA polymerase family A palm" evidence="20">
    <location>
        <begin position="700"/>
        <end position="906"/>
    </location>
</feature>
<dbReference type="Pfam" id="PF00476">
    <property type="entry name" value="DNA_pol_A"/>
    <property type="match status" value="1"/>
</dbReference>
<dbReference type="SUPFAM" id="SSF56672">
    <property type="entry name" value="DNA/RNA polymerases"/>
    <property type="match status" value="1"/>
</dbReference>
<keyword evidence="10 16" id="KW-0269">Exonuclease</keyword>
<dbReference type="InterPro" id="IPR036397">
    <property type="entry name" value="RNaseH_sf"/>
</dbReference>
<dbReference type="InterPro" id="IPR002298">
    <property type="entry name" value="DNA_polymerase_A"/>
</dbReference>
<evidence type="ECO:0000256" key="7">
    <source>
        <dbReference type="ARBA" id="ARBA00022722"/>
    </source>
</evidence>
<dbReference type="FunFam" id="1.10.150.20:FF:000003">
    <property type="entry name" value="DNA polymerase I"/>
    <property type="match status" value="1"/>
</dbReference>
<dbReference type="SUPFAM" id="SSF53098">
    <property type="entry name" value="Ribonuclease H-like"/>
    <property type="match status" value="1"/>
</dbReference>
<proteinExistence type="inferred from homology"/>
<evidence type="ECO:0000256" key="3">
    <source>
        <dbReference type="ARBA" id="ARBA00020311"/>
    </source>
</evidence>
<dbReference type="InterPro" id="IPR013520">
    <property type="entry name" value="Ribonucl_H"/>
</dbReference>
<evidence type="ECO:0000256" key="4">
    <source>
        <dbReference type="ARBA" id="ARBA00022679"/>
    </source>
</evidence>
<keyword evidence="7" id="KW-0540">Nuclease</keyword>
<evidence type="ECO:0000256" key="16">
    <source>
        <dbReference type="RuleBase" id="RU004460"/>
    </source>
</evidence>
<keyword evidence="8 16" id="KW-0227">DNA damage</keyword>
<evidence type="ECO:0000256" key="5">
    <source>
        <dbReference type="ARBA" id="ARBA00022695"/>
    </source>
</evidence>
<dbReference type="InterPro" id="IPR036279">
    <property type="entry name" value="5-3_exonuclease_C_sf"/>
</dbReference>
<dbReference type="SMART" id="SM00479">
    <property type="entry name" value="EXOIII"/>
    <property type="match status" value="1"/>
</dbReference>
<evidence type="ECO:0000256" key="2">
    <source>
        <dbReference type="ARBA" id="ARBA00012417"/>
    </source>
</evidence>
<evidence type="ECO:0000256" key="6">
    <source>
        <dbReference type="ARBA" id="ARBA00022705"/>
    </source>
</evidence>
<dbReference type="CDD" id="cd09859">
    <property type="entry name" value="PIN_53EXO"/>
    <property type="match status" value="1"/>
</dbReference>
<dbReference type="Gene3D" id="3.30.420.10">
    <property type="entry name" value="Ribonuclease H-like superfamily/Ribonuclease H"/>
    <property type="match status" value="1"/>
</dbReference>
<dbReference type="SUPFAM" id="SSF88723">
    <property type="entry name" value="PIN domain-like"/>
    <property type="match status" value="1"/>
</dbReference>
<dbReference type="PROSITE" id="PS00447">
    <property type="entry name" value="DNA_POLYMERASE_A"/>
    <property type="match status" value="1"/>
</dbReference>
<gene>
    <name evidence="16 21" type="primary">polA</name>
    <name evidence="21" type="ORF">HYS17_02190</name>
</gene>
<evidence type="ECO:0000256" key="15">
    <source>
        <dbReference type="NCBIfam" id="TIGR00593"/>
    </source>
</evidence>
<dbReference type="InterPro" id="IPR012337">
    <property type="entry name" value="RNaseH-like_sf"/>
</dbReference>
<dbReference type="InterPro" id="IPR018320">
    <property type="entry name" value="DNA_polymerase_1"/>
</dbReference>
<comment type="catalytic activity">
    <reaction evidence="14 16">
        <text>DNA(n) + a 2'-deoxyribonucleoside 5'-triphosphate = DNA(n+1) + diphosphate</text>
        <dbReference type="Rhea" id="RHEA:22508"/>
        <dbReference type="Rhea" id="RHEA-COMP:17339"/>
        <dbReference type="Rhea" id="RHEA-COMP:17340"/>
        <dbReference type="ChEBI" id="CHEBI:33019"/>
        <dbReference type="ChEBI" id="CHEBI:61560"/>
        <dbReference type="ChEBI" id="CHEBI:173112"/>
        <dbReference type="EC" id="2.7.7.7"/>
    </reaction>
</comment>
<dbReference type="FunFam" id="3.40.50.1010:FF:000001">
    <property type="entry name" value="DNA polymerase I"/>
    <property type="match status" value="1"/>
</dbReference>
<comment type="function">
    <text evidence="16">In addition to polymerase activity, this DNA polymerase exhibits 3'-5' and 5'-3' exonuclease activity.</text>
</comment>
<evidence type="ECO:0000256" key="8">
    <source>
        <dbReference type="ARBA" id="ARBA00022763"/>
    </source>
</evidence>
<feature type="domain" description="3'-5' exonuclease" evidence="17">
    <location>
        <begin position="336"/>
        <end position="531"/>
    </location>
</feature>
<evidence type="ECO:0000259" key="19">
    <source>
        <dbReference type="SMART" id="SM00479"/>
    </source>
</evidence>
<evidence type="ECO:0000313" key="21">
    <source>
        <dbReference type="EMBL" id="QQG36614.1"/>
    </source>
</evidence>
<dbReference type="Gene3D" id="1.10.150.20">
    <property type="entry name" value="5' to 3' exonuclease, C-terminal subdomain"/>
    <property type="match status" value="2"/>
</dbReference>
<evidence type="ECO:0000313" key="22">
    <source>
        <dbReference type="Proteomes" id="UP000595362"/>
    </source>
</evidence>
<dbReference type="SUPFAM" id="SSF47807">
    <property type="entry name" value="5' to 3' exonuclease, C-terminal subdomain"/>
    <property type="match status" value="1"/>
</dbReference>
<dbReference type="InterPro" id="IPR043502">
    <property type="entry name" value="DNA/RNA_pol_sf"/>
</dbReference>
<keyword evidence="9 16" id="KW-0378">Hydrolase</keyword>
<dbReference type="EMBL" id="CP066681">
    <property type="protein sequence ID" value="QQG36614.1"/>
    <property type="molecule type" value="Genomic_DNA"/>
</dbReference>
<dbReference type="GO" id="GO:0006302">
    <property type="term" value="P:double-strand break repair"/>
    <property type="evidence" value="ECO:0007669"/>
    <property type="project" value="TreeGrafter"/>
</dbReference>
<evidence type="ECO:0000259" key="18">
    <source>
        <dbReference type="SMART" id="SM00475"/>
    </source>
</evidence>
<dbReference type="InterPro" id="IPR008918">
    <property type="entry name" value="HhH2"/>
</dbReference>
<reference evidence="21 22" key="1">
    <citation type="submission" date="2020-07" db="EMBL/GenBank/DDBJ databases">
        <title>Huge and variable diversity of episymbiotic CPR bacteria and DPANN archaea in groundwater ecosystems.</title>
        <authorList>
            <person name="He C.Y."/>
            <person name="Keren R."/>
            <person name="Whittaker M."/>
            <person name="Farag I.F."/>
            <person name="Doudna J."/>
            <person name="Cate J.H.D."/>
            <person name="Banfield J.F."/>
        </authorList>
    </citation>
    <scope>NUCLEOTIDE SEQUENCE [LARGE SCALE GENOMIC DNA]</scope>
    <source>
        <strain evidence="21">NC_groundwater_70_Ag_B-0.1um_54_66</strain>
    </source>
</reference>
<evidence type="ECO:0000256" key="9">
    <source>
        <dbReference type="ARBA" id="ARBA00022801"/>
    </source>
</evidence>